<sequence>MKPRDTLLALLVALLWGLNFLFIDLGLRDTLPLVFVALRFAAVAFPLVFFVPRPKVGWKVVAGIGLAMSAGQFGLLFTAMHLGLPAGLAPVALQAQMFFTIGLGALFLREFPTRKQVLGSILGIAGLVVVGFGRVASLPEGAALAGVLVPLLICIAAGFAWGVGNVISRSASGASGLGLVVHSALWVPLPMLGLSLLLDGPAAVGDALATLGPETWWGIAFTALVASLVGYSIWNTLLGKYPTAKVVPYTLLIPAIGMGSAALVLHEYPNALEITGAAVLVLGVAVGTLRFGTARPEAAPAPRERPENDAVAEHT</sequence>
<feature type="domain" description="EamA" evidence="8">
    <location>
        <begin position="151"/>
        <end position="286"/>
    </location>
</feature>
<feature type="transmembrane region" description="Helical" evidence="7">
    <location>
        <begin position="60"/>
        <end position="82"/>
    </location>
</feature>
<evidence type="ECO:0000256" key="2">
    <source>
        <dbReference type="ARBA" id="ARBA00007362"/>
    </source>
</evidence>
<evidence type="ECO:0000256" key="6">
    <source>
        <dbReference type="SAM" id="MobiDB-lite"/>
    </source>
</evidence>
<reference evidence="9 10" key="1">
    <citation type="submission" date="2023-07" db="EMBL/GenBank/DDBJ databases">
        <title>Sequencing the genomes of 1000 actinobacteria strains.</title>
        <authorList>
            <person name="Klenk H.-P."/>
        </authorList>
    </citation>
    <scope>NUCLEOTIDE SEQUENCE [LARGE SCALE GENOMIC DNA]</scope>
    <source>
        <strain evidence="9 10">DSM 20167</strain>
    </source>
</reference>
<dbReference type="InterPro" id="IPR037185">
    <property type="entry name" value="EmrE-like"/>
</dbReference>
<keyword evidence="5 7" id="KW-0472">Membrane</keyword>
<evidence type="ECO:0000259" key="8">
    <source>
        <dbReference type="Pfam" id="PF00892"/>
    </source>
</evidence>
<feature type="transmembrane region" description="Helical" evidence="7">
    <location>
        <begin position="142"/>
        <end position="164"/>
    </location>
</feature>
<evidence type="ECO:0000256" key="3">
    <source>
        <dbReference type="ARBA" id="ARBA00022692"/>
    </source>
</evidence>
<feature type="compositionally biased region" description="Basic and acidic residues" evidence="6">
    <location>
        <begin position="302"/>
        <end position="315"/>
    </location>
</feature>
<evidence type="ECO:0000313" key="9">
    <source>
        <dbReference type="EMBL" id="MDR7357992.1"/>
    </source>
</evidence>
<dbReference type="PANTHER" id="PTHR32322">
    <property type="entry name" value="INNER MEMBRANE TRANSPORTER"/>
    <property type="match status" value="1"/>
</dbReference>
<feature type="transmembrane region" description="Helical" evidence="7">
    <location>
        <begin position="117"/>
        <end position="136"/>
    </location>
</feature>
<evidence type="ECO:0000256" key="4">
    <source>
        <dbReference type="ARBA" id="ARBA00022989"/>
    </source>
</evidence>
<feature type="transmembrane region" description="Helical" evidence="7">
    <location>
        <begin position="7"/>
        <end position="27"/>
    </location>
</feature>
<dbReference type="EMBL" id="JAVDYI010000001">
    <property type="protein sequence ID" value="MDR7357992.1"/>
    <property type="molecule type" value="Genomic_DNA"/>
</dbReference>
<dbReference type="RefSeq" id="WP_310289645.1">
    <property type="nucleotide sequence ID" value="NZ_BAAAWO010000001.1"/>
</dbReference>
<evidence type="ECO:0000313" key="10">
    <source>
        <dbReference type="Proteomes" id="UP001183817"/>
    </source>
</evidence>
<dbReference type="Pfam" id="PF00892">
    <property type="entry name" value="EamA"/>
    <property type="match status" value="2"/>
</dbReference>
<gene>
    <name evidence="9" type="ORF">J2S64_001683</name>
</gene>
<feature type="transmembrane region" description="Helical" evidence="7">
    <location>
        <begin position="88"/>
        <end position="108"/>
    </location>
</feature>
<evidence type="ECO:0000256" key="5">
    <source>
        <dbReference type="ARBA" id="ARBA00023136"/>
    </source>
</evidence>
<evidence type="ECO:0000256" key="1">
    <source>
        <dbReference type="ARBA" id="ARBA00004141"/>
    </source>
</evidence>
<name>A0ABU2BH61_9MICC</name>
<accession>A0ABU2BH61</accession>
<evidence type="ECO:0000256" key="7">
    <source>
        <dbReference type="SAM" id="Phobius"/>
    </source>
</evidence>
<dbReference type="PANTHER" id="PTHR32322:SF9">
    <property type="entry name" value="AMINO-ACID METABOLITE EFFLUX PUMP-RELATED"/>
    <property type="match status" value="1"/>
</dbReference>
<comment type="caution">
    <text evidence="9">The sequence shown here is derived from an EMBL/GenBank/DDBJ whole genome shotgun (WGS) entry which is preliminary data.</text>
</comment>
<dbReference type="SUPFAM" id="SSF103481">
    <property type="entry name" value="Multidrug resistance efflux transporter EmrE"/>
    <property type="match status" value="2"/>
</dbReference>
<comment type="subcellular location">
    <subcellularLocation>
        <location evidence="1">Membrane</location>
        <topology evidence="1">Multi-pass membrane protein</topology>
    </subcellularLocation>
</comment>
<dbReference type="InterPro" id="IPR050638">
    <property type="entry name" value="AA-Vitamin_Transporters"/>
</dbReference>
<organism evidence="9 10">
    <name type="scientific">Paeniglutamicibacter sulfureus</name>
    <dbReference type="NCBI Taxonomy" id="43666"/>
    <lineage>
        <taxon>Bacteria</taxon>
        <taxon>Bacillati</taxon>
        <taxon>Actinomycetota</taxon>
        <taxon>Actinomycetes</taxon>
        <taxon>Micrococcales</taxon>
        <taxon>Micrococcaceae</taxon>
        <taxon>Paeniglutamicibacter</taxon>
    </lineage>
</organism>
<feature type="transmembrane region" description="Helical" evidence="7">
    <location>
        <begin position="216"/>
        <end position="234"/>
    </location>
</feature>
<feature type="region of interest" description="Disordered" evidence="6">
    <location>
        <begin position="296"/>
        <end position="315"/>
    </location>
</feature>
<dbReference type="InterPro" id="IPR000620">
    <property type="entry name" value="EamA_dom"/>
</dbReference>
<keyword evidence="3 7" id="KW-0812">Transmembrane</keyword>
<dbReference type="Proteomes" id="UP001183817">
    <property type="component" value="Unassembled WGS sequence"/>
</dbReference>
<keyword evidence="4 7" id="KW-1133">Transmembrane helix</keyword>
<proteinExistence type="inferred from homology"/>
<feature type="domain" description="EamA" evidence="8">
    <location>
        <begin position="7"/>
        <end position="130"/>
    </location>
</feature>
<protein>
    <submittedName>
        <fullName evidence="9">O-acetylserine/cysteine efflux transporter</fullName>
    </submittedName>
</protein>
<keyword evidence="10" id="KW-1185">Reference proteome</keyword>
<comment type="similarity">
    <text evidence="2">Belongs to the EamA transporter family.</text>
</comment>
<feature type="transmembrane region" description="Helical" evidence="7">
    <location>
        <begin position="271"/>
        <end position="289"/>
    </location>
</feature>
<feature type="transmembrane region" description="Helical" evidence="7">
    <location>
        <begin position="33"/>
        <end position="51"/>
    </location>
</feature>
<feature type="transmembrane region" description="Helical" evidence="7">
    <location>
        <begin position="246"/>
        <end position="265"/>
    </location>
</feature>
<feature type="transmembrane region" description="Helical" evidence="7">
    <location>
        <begin position="176"/>
        <end position="196"/>
    </location>
</feature>